<keyword evidence="4" id="KW-1185">Reference proteome</keyword>
<evidence type="ECO:0008006" key="5">
    <source>
        <dbReference type="Google" id="ProtNLM"/>
    </source>
</evidence>
<feature type="signal peptide" evidence="2">
    <location>
        <begin position="1"/>
        <end position="15"/>
    </location>
</feature>
<dbReference type="EMBL" id="SZQL01000014">
    <property type="protein sequence ID" value="TKK66703.1"/>
    <property type="molecule type" value="Genomic_DNA"/>
</dbReference>
<evidence type="ECO:0000313" key="4">
    <source>
        <dbReference type="Proteomes" id="UP000305848"/>
    </source>
</evidence>
<dbReference type="PROSITE" id="PS51257">
    <property type="entry name" value="PROKAR_LIPOPROTEIN"/>
    <property type="match status" value="1"/>
</dbReference>
<evidence type="ECO:0000256" key="2">
    <source>
        <dbReference type="SAM" id="SignalP"/>
    </source>
</evidence>
<gene>
    <name evidence="3" type="ORF">FC093_16850</name>
</gene>
<dbReference type="RefSeq" id="WP_137262976.1">
    <property type="nucleotide sequence ID" value="NZ_SZQL01000014.1"/>
</dbReference>
<protein>
    <recommendedName>
        <fullName evidence="5">Lipoprotein</fullName>
    </recommendedName>
</protein>
<dbReference type="AlphaFoldDB" id="A0A4V5UV91"/>
<feature type="chain" id="PRO_5020323117" description="Lipoprotein" evidence="2">
    <location>
        <begin position="16"/>
        <end position="78"/>
    </location>
</feature>
<accession>A0A4V5UV91</accession>
<reference evidence="3 4" key="1">
    <citation type="submission" date="2019-05" db="EMBL/GenBank/DDBJ databases">
        <title>Panacibacter sp. strain 17mud1-8 Genome sequencing and assembly.</title>
        <authorList>
            <person name="Chhetri G."/>
        </authorList>
    </citation>
    <scope>NUCLEOTIDE SEQUENCE [LARGE SCALE GENOMIC DNA]</scope>
    <source>
        <strain evidence="3 4">17mud1-8</strain>
    </source>
</reference>
<feature type="region of interest" description="Disordered" evidence="1">
    <location>
        <begin position="18"/>
        <end position="78"/>
    </location>
</feature>
<organism evidence="3 4">
    <name type="scientific">Ilyomonas limi</name>
    <dbReference type="NCBI Taxonomy" id="2575867"/>
    <lineage>
        <taxon>Bacteria</taxon>
        <taxon>Pseudomonadati</taxon>
        <taxon>Bacteroidota</taxon>
        <taxon>Chitinophagia</taxon>
        <taxon>Chitinophagales</taxon>
        <taxon>Chitinophagaceae</taxon>
        <taxon>Ilyomonas</taxon>
    </lineage>
</organism>
<dbReference type="Proteomes" id="UP000305848">
    <property type="component" value="Unassembled WGS sequence"/>
</dbReference>
<evidence type="ECO:0000313" key="3">
    <source>
        <dbReference type="EMBL" id="TKK66703.1"/>
    </source>
</evidence>
<evidence type="ECO:0000256" key="1">
    <source>
        <dbReference type="SAM" id="MobiDB-lite"/>
    </source>
</evidence>
<keyword evidence="2" id="KW-0732">Signal</keyword>
<name>A0A4V5UV91_9BACT</name>
<proteinExistence type="predicted"/>
<comment type="caution">
    <text evidence="3">The sequence shown here is derived from an EMBL/GenBank/DDBJ whole genome shotgun (WGS) entry which is preliminary data.</text>
</comment>
<sequence>MKKLFGILMIAATVAACNSSSSTESKGEKAADTTNIYPTDPAAQNEAATHSQAIPHDQVDSLADTVANKVPGDTAAPR</sequence>